<comment type="caution">
    <text evidence="1">The sequence shown here is derived from an EMBL/GenBank/DDBJ whole genome shotgun (WGS) entry which is preliminary data.</text>
</comment>
<dbReference type="PROSITE" id="PS51257">
    <property type="entry name" value="PROKAR_LIPOPROTEIN"/>
    <property type="match status" value="1"/>
</dbReference>
<protein>
    <submittedName>
        <fullName evidence="1">DUF4998 domain-containing protein</fullName>
    </submittedName>
</protein>
<organism evidence="1 2">
    <name type="scientific">Parabacteroides segnis</name>
    <dbReference type="NCBI Taxonomy" id="2763058"/>
    <lineage>
        <taxon>Bacteria</taxon>
        <taxon>Pseudomonadati</taxon>
        <taxon>Bacteroidota</taxon>
        <taxon>Bacteroidia</taxon>
        <taxon>Bacteroidales</taxon>
        <taxon>Tannerellaceae</taxon>
        <taxon>Parabacteroides</taxon>
    </lineage>
</organism>
<gene>
    <name evidence="1" type="ORF">H8S77_16615</name>
</gene>
<reference evidence="1 2" key="1">
    <citation type="submission" date="2020-08" db="EMBL/GenBank/DDBJ databases">
        <title>Genome public.</title>
        <authorList>
            <person name="Liu C."/>
            <person name="Sun Q."/>
        </authorList>
    </citation>
    <scope>NUCLEOTIDE SEQUENCE [LARGE SCALE GENOMIC DNA]</scope>
    <source>
        <strain evidence="1 2">BX2</strain>
    </source>
</reference>
<proteinExistence type="predicted"/>
<dbReference type="Gene3D" id="2.60.120.260">
    <property type="entry name" value="Galactose-binding domain-like"/>
    <property type="match status" value="1"/>
</dbReference>
<evidence type="ECO:0000313" key="2">
    <source>
        <dbReference type="Proteomes" id="UP000644010"/>
    </source>
</evidence>
<dbReference type="EMBL" id="JACOOI010000019">
    <property type="protein sequence ID" value="MBC5644502.1"/>
    <property type="molecule type" value="Genomic_DNA"/>
</dbReference>
<name>A0ABR7E406_9BACT</name>
<keyword evidence="2" id="KW-1185">Reference proteome</keyword>
<evidence type="ECO:0000313" key="1">
    <source>
        <dbReference type="EMBL" id="MBC5644502.1"/>
    </source>
</evidence>
<dbReference type="Proteomes" id="UP000644010">
    <property type="component" value="Unassembled WGS sequence"/>
</dbReference>
<dbReference type="Pfam" id="PF16389">
    <property type="entry name" value="DUF4998"/>
    <property type="match status" value="1"/>
</dbReference>
<accession>A0ABR7E406</accession>
<dbReference type="RefSeq" id="WP_186960374.1">
    <property type="nucleotide sequence ID" value="NZ_JACOOI010000019.1"/>
</dbReference>
<sequence length="292" mass="33051">MKRIYSLVAFAVSVLFFTSCDDFMDVHKEYIEGGEIIYAPKPDSVNFIAGEGRILFNCRTYNAPNVRSVDVYWNDRLDSLIIPVELSTGYDSISVILDNMEEKSYTFNIQTTDNFGHKSLFVTSFGTSYGDTYRATLNDRGIKSLSLSDKEGTIEWYSAPLHLVRNEIRYIKNDGSQTTVKIPSIDNLAKLPDVKPGSTFEYRSLYIPEEVAIDTFATAWKEYETPFPTEYKHDRSSWEVLSVSDVSTSEGDSSSITIPGSIDMKGRYLKLLLSDSNREPYTSVAEVYVYGK</sequence>